<feature type="region of interest" description="Disordered" evidence="10">
    <location>
        <begin position="611"/>
        <end position="630"/>
    </location>
</feature>
<keyword evidence="8" id="KW-0915">Sodium</keyword>
<keyword evidence="4 9" id="KW-0769">Symport</keyword>
<evidence type="ECO:0000256" key="10">
    <source>
        <dbReference type="SAM" id="MobiDB-lite"/>
    </source>
</evidence>
<evidence type="ECO:0000313" key="13">
    <source>
        <dbReference type="Proteomes" id="UP000472272"/>
    </source>
</evidence>
<dbReference type="GO" id="GO:0006865">
    <property type="term" value="P:amino acid transport"/>
    <property type="evidence" value="ECO:0007669"/>
    <property type="project" value="TreeGrafter"/>
</dbReference>
<feature type="transmembrane region" description="Helical" evidence="11">
    <location>
        <begin position="300"/>
        <end position="321"/>
    </location>
</feature>
<evidence type="ECO:0000256" key="2">
    <source>
        <dbReference type="ARBA" id="ARBA00022448"/>
    </source>
</evidence>
<feature type="transmembrane region" description="Helical" evidence="11">
    <location>
        <begin position="112"/>
        <end position="140"/>
    </location>
</feature>
<evidence type="ECO:0000256" key="4">
    <source>
        <dbReference type="ARBA" id="ARBA00022847"/>
    </source>
</evidence>
<feature type="binding site" evidence="8">
    <location>
        <position position="274"/>
    </location>
    <ligand>
        <name>Na(+)</name>
        <dbReference type="ChEBI" id="CHEBI:29101"/>
        <label>1</label>
    </ligand>
</feature>
<feature type="binding site" evidence="8">
    <location>
        <position position="46"/>
    </location>
    <ligand>
        <name>Na(+)</name>
        <dbReference type="ChEBI" id="CHEBI:29101"/>
        <label>1</label>
    </ligand>
</feature>
<feature type="transmembrane region" description="Helical" evidence="11">
    <location>
        <begin position="526"/>
        <end position="546"/>
    </location>
</feature>
<dbReference type="PANTHER" id="PTHR11616:SF109">
    <property type="entry name" value="INACTIVE SODIUM-DEPENDENT NEUTRAL AMINO ACID TRANSPORTER B(0)AT3"/>
    <property type="match status" value="1"/>
</dbReference>
<keyword evidence="7" id="KW-0325">Glycoprotein</keyword>
<comment type="subcellular location">
    <subcellularLocation>
        <location evidence="1">Membrane</location>
        <topology evidence="1">Multi-pass membrane protein</topology>
    </subcellularLocation>
</comment>
<feature type="transmembrane region" description="Helical" evidence="11">
    <location>
        <begin position="40"/>
        <end position="58"/>
    </location>
</feature>
<dbReference type="GO" id="GO:0046872">
    <property type="term" value="F:metal ion binding"/>
    <property type="evidence" value="ECO:0007669"/>
    <property type="project" value="UniProtKB-KW"/>
</dbReference>
<sequence>MATDQPEGGVEEYKVKMETDESEGSDEEYIRPKWDSKLQYLLSCAGFVVGLGNVWRFPYLCQTYGGGVFLIPYLIAFVLGAIPVFFLELAIGQCLKKGCIRLWWHISPYLGGLGYTSLILSFLVILYYNMLLSLVLWYLINSFRNPLPWSSCPTDTKLIEECHKSTPTNYFWYRYTLNISTDIGNSGPLQWWLVLCLAACWLLVFICTVRGIESTGKAIYFTATFPYLILTLFLIYGLTLPGAVHGLLYFMTPNLRKLNNPRAWLDAATQIFSSLSLGFGGHIAYASYNPSRNDCEMDAVMIAAINSLTSLFASIPIFSILGFKATVAYEECLERNVKYITKAFRNESITVDSSAFWLSYLNGTDINKLASLKLANCDRQKFLDQSVSGTGLAFILFTEIVLKMPGSNTWAILFFLMLFSLGISSMFGFVQSILTPLTESRIVSRYIRKEAVCGLICLTAFLLGLVFTLRSGNYWLEMFDAFAATMPLLIIAFFEVIGVVYIYGMKRFSADVEEMTGRPLKCYWKATWQFFSPGIMFLIFVFYVLLEPPASYNTWNPNYVSYFSTCHYYIKGKGKGTPGTRVALWVKASAPRACRSKGRQFESPWRGVLPLLGPSACQPSSSKAPPGASR</sequence>
<dbReference type="Proteomes" id="UP000472272">
    <property type="component" value="Chromosome 7"/>
</dbReference>
<keyword evidence="8" id="KW-0479">Metal-binding</keyword>
<dbReference type="Pfam" id="PF00209">
    <property type="entry name" value="SNF"/>
    <property type="match status" value="1"/>
</dbReference>
<feature type="region of interest" description="Disordered" evidence="10">
    <location>
        <begin position="1"/>
        <end position="24"/>
    </location>
</feature>
<keyword evidence="13" id="KW-1185">Reference proteome</keyword>
<evidence type="ECO:0000313" key="12">
    <source>
        <dbReference type="Ensembl" id="ENSPMRP00000017767.1"/>
    </source>
</evidence>
<dbReference type="GO" id="GO:0035725">
    <property type="term" value="P:sodium ion transmembrane transport"/>
    <property type="evidence" value="ECO:0007669"/>
    <property type="project" value="TreeGrafter"/>
</dbReference>
<feature type="binding site" evidence="8">
    <location>
        <position position="49"/>
    </location>
    <ligand>
        <name>Na(+)</name>
        <dbReference type="ChEBI" id="CHEBI:29101"/>
        <label>2</label>
    </ligand>
</feature>
<evidence type="ECO:0000256" key="1">
    <source>
        <dbReference type="ARBA" id="ARBA00004141"/>
    </source>
</evidence>
<feature type="transmembrane region" description="Helical" evidence="11">
    <location>
        <begin position="481"/>
        <end position="505"/>
    </location>
</feature>
<dbReference type="GO" id="GO:0005886">
    <property type="term" value="C:plasma membrane"/>
    <property type="evidence" value="ECO:0007669"/>
    <property type="project" value="InterPro"/>
</dbReference>
<feature type="transmembrane region" description="Helical" evidence="11">
    <location>
        <begin position="271"/>
        <end position="288"/>
    </location>
</feature>
<feature type="binding site" evidence="8">
    <location>
        <position position="306"/>
    </location>
    <ligand>
        <name>Na(+)</name>
        <dbReference type="ChEBI" id="CHEBI:29101"/>
        <label>1</label>
    </ligand>
</feature>
<dbReference type="PRINTS" id="PR00176">
    <property type="entry name" value="NANEUSMPORT"/>
</dbReference>
<keyword evidence="3 9" id="KW-0812">Transmembrane</keyword>
<evidence type="ECO:0000256" key="11">
    <source>
        <dbReference type="SAM" id="Phobius"/>
    </source>
</evidence>
<evidence type="ECO:0000256" key="7">
    <source>
        <dbReference type="ARBA" id="ARBA00023180"/>
    </source>
</evidence>
<feature type="binding site" evidence="8">
    <location>
        <position position="425"/>
    </location>
    <ligand>
        <name>Na(+)</name>
        <dbReference type="ChEBI" id="CHEBI:29101"/>
        <label>1</label>
    </ligand>
</feature>
<feature type="transmembrane region" description="Helical" evidence="11">
    <location>
        <begin position="191"/>
        <end position="212"/>
    </location>
</feature>
<dbReference type="PANTHER" id="PTHR11616">
    <property type="entry name" value="SODIUM/CHLORIDE DEPENDENT TRANSPORTER"/>
    <property type="match status" value="1"/>
</dbReference>
<dbReference type="InterPro" id="IPR002438">
    <property type="entry name" value="Neutral_aa_SLC6"/>
</dbReference>
<accession>A0A670J349</accession>
<reference evidence="12" key="3">
    <citation type="submission" date="2025-09" db="UniProtKB">
        <authorList>
            <consortium name="Ensembl"/>
        </authorList>
    </citation>
    <scope>IDENTIFICATION</scope>
</reference>
<feature type="transmembrane region" description="Helical" evidence="11">
    <location>
        <begin position="410"/>
        <end position="430"/>
    </location>
</feature>
<organism evidence="12 13">
    <name type="scientific">Podarcis muralis</name>
    <name type="common">Wall lizard</name>
    <name type="synonym">Lacerta muralis</name>
    <dbReference type="NCBI Taxonomy" id="64176"/>
    <lineage>
        <taxon>Eukaryota</taxon>
        <taxon>Metazoa</taxon>
        <taxon>Chordata</taxon>
        <taxon>Craniata</taxon>
        <taxon>Vertebrata</taxon>
        <taxon>Euteleostomi</taxon>
        <taxon>Lepidosauria</taxon>
        <taxon>Squamata</taxon>
        <taxon>Bifurcata</taxon>
        <taxon>Unidentata</taxon>
        <taxon>Episquamata</taxon>
        <taxon>Laterata</taxon>
        <taxon>Lacertibaenia</taxon>
        <taxon>Lacertidae</taxon>
        <taxon>Podarcis</taxon>
    </lineage>
</organism>
<name>A0A670J349_PODMU</name>
<keyword evidence="6 11" id="KW-0472">Membrane</keyword>
<proteinExistence type="inferred from homology"/>
<dbReference type="GeneTree" id="ENSGT00940000158906"/>
<dbReference type="PROSITE" id="PS00610">
    <property type="entry name" value="NA_NEUROTRAN_SYMP_1"/>
    <property type="match status" value="1"/>
</dbReference>
<dbReference type="GO" id="GO:0015293">
    <property type="term" value="F:symporter activity"/>
    <property type="evidence" value="ECO:0007669"/>
    <property type="project" value="UniProtKB-KW"/>
</dbReference>
<evidence type="ECO:0000256" key="6">
    <source>
        <dbReference type="ARBA" id="ARBA00023136"/>
    </source>
</evidence>
<evidence type="ECO:0000256" key="5">
    <source>
        <dbReference type="ARBA" id="ARBA00022989"/>
    </source>
</evidence>
<evidence type="ECO:0000256" key="9">
    <source>
        <dbReference type="RuleBase" id="RU003732"/>
    </source>
</evidence>
<comment type="similarity">
    <text evidence="9">Belongs to the sodium:neurotransmitter symporter (SNF) (TC 2.A.22) family.</text>
</comment>
<dbReference type="PRINTS" id="PR01206">
    <property type="entry name" value="ORPHTRNSPORT"/>
</dbReference>
<dbReference type="Ensembl" id="ENSPMRT00000018914.1">
    <property type="protein sequence ID" value="ENSPMRP00000017767.1"/>
    <property type="gene ID" value="ENSPMRG00000011548.1"/>
</dbReference>
<evidence type="ECO:0000256" key="8">
    <source>
        <dbReference type="PIRSR" id="PIRSR600175-1"/>
    </source>
</evidence>
<feature type="binding site" evidence="8">
    <location>
        <position position="421"/>
    </location>
    <ligand>
        <name>Na(+)</name>
        <dbReference type="ChEBI" id="CHEBI:29101"/>
        <label>1</label>
    </ligand>
</feature>
<evidence type="ECO:0000256" key="3">
    <source>
        <dbReference type="ARBA" id="ARBA00022692"/>
    </source>
</evidence>
<reference evidence="12" key="2">
    <citation type="submission" date="2025-08" db="UniProtKB">
        <authorList>
            <consortium name="Ensembl"/>
        </authorList>
    </citation>
    <scope>IDENTIFICATION</scope>
</reference>
<feature type="binding site" evidence="8">
    <location>
        <position position="53"/>
    </location>
    <ligand>
        <name>Na(+)</name>
        <dbReference type="ChEBI" id="CHEBI:29101"/>
        <label>1</label>
    </ligand>
</feature>
<dbReference type="SUPFAM" id="SSF161070">
    <property type="entry name" value="SNF-like"/>
    <property type="match status" value="1"/>
</dbReference>
<keyword evidence="5 11" id="KW-1133">Transmembrane helix</keyword>
<feature type="transmembrane region" description="Helical" evidence="11">
    <location>
        <begin position="451"/>
        <end position="469"/>
    </location>
</feature>
<dbReference type="PROSITE" id="PS50267">
    <property type="entry name" value="NA_NEUROTRAN_SYMP_3"/>
    <property type="match status" value="1"/>
</dbReference>
<keyword evidence="2 9" id="KW-0813">Transport</keyword>
<protein>
    <recommendedName>
        <fullName evidence="9">Transporter</fullName>
    </recommendedName>
</protein>
<dbReference type="InterPro" id="IPR000175">
    <property type="entry name" value="Na/ntran_symport"/>
</dbReference>
<reference evidence="12 13" key="1">
    <citation type="journal article" date="2019" name="Proc. Natl. Acad. Sci. U.S.A.">
        <title>Regulatory changes in pterin and carotenoid genes underlie balanced color polymorphisms in the wall lizard.</title>
        <authorList>
            <person name="Andrade P."/>
            <person name="Pinho C."/>
            <person name="Perez I de Lanuza G."/>
            <person name="Afonso S."/>
            <person name="Brejcha J."/>
            <person name="Rubin C.J."/>
            <person name="Wallerman O."/>
            <person name="Pereira P."/>
            <person name="Sabatino S.J."/>
            <person name="Bellati A."/>
            <person name="Pellitteri-Rosa D."/>
            <person name="Bosakova Z."/>
            <person name="Bunikis I."/>
            <person name="Carretero M.A."/>
            <person name="Feiner N."/>
            <person name="Marsik P."/>
            <person name="Pauperio F."/>
            <person name="Salvi D."/>
            <person name="Soler L."/>
            <person name="While G.M."/>
            <person name="Uller T."/>
            <person name="Font E."/>
            <person name="Andersson L."/>
            <person name="Carneiro M."/>
        </authorList>
    </citation>
    <scope>NUCLEOTIDE SEQUENCE</scope>
</reference>
<feature type="transmembrane region" description="Helical" evidence="11">
    <location>
        <begin position="224"/>
        <end position="251"/>
    </location>
</feature>
<dbReference type="AlphaFoldDB" id="A0A670J349"/>
<feature type="transmembrane region" description="Helical" evidence="11">
    <location>
        <begin position="70"/>
        <end position="91"/>
    </location>
</feature>
<dbReference type="InterPro" id="IPR037272">
    <property type="entry name" value="SNS_sf"/>
</dbReference>